<keyword evidence="2" id="KW-0808">Transferase</keyword>
<dbReference type="InterPro" id="IPR000182">
    <property type="entry name" value="GNAT_dom"/>
</dbReference>
<dbReference type="Gene3D" id="3.40.630.30">
    <property type="match status" value="1"/>
</dbReference>
<dbReference type="GO" id="GO:0008999">
    <property type="term" value="F:protein-N-terminal-alanine acetyltransferase activity"/>
    <property type="evidence" value="ECO:0007669"/>
    <property type="project" value="UniProtKB-EC"/>
</dbReference>
<dbReference type="GO" id="GO:0005737">
    <property type="term" value="C:cytoplasm"/>
    <property type="evidence" value="ECO:0007669"/>
    <property type="project" value="TreeGrafter"/>
</dbReference>
<dbReference type="InterPro" id="IPR051531">
    <property type="entry name" value="N-acetyltransferase"/>
</dbReference>
<dbReference type="EMBL" id="JACHEN010000031">
    <property type="protein sequence ID" value="MBB6218003.1"/>
    <property type="molecule type" value="Genomic_DNA"/>
</dbReference>
<dbReference type="Proteomes" id="UP000579281">
    <property type="component" value="Unassembled WGS sequence"/>
</dbReference>
<dbReference type="SUPFAM" id="SSF55729">
    <property type="entry name" value="Acyl-CoA N-acyltransferases (Nat)"/>
    <property type="match status" value="1"/>
</dbReference>
<organism evidence="2 3">
    <name type="scientific">Anaerosolibacter carboniphilus</name>
    <dbReference type="NCBI Taxonomy" id="1417629"/>
    <lineage>
        <taxon>Bacteria</taxon>
        <taxon>Bacillati</taxon>
        <taxon>Bacillota</taxon>
        <taxon>Clostridia</taxon>
        <taxon>Peptostreptococcales</taxon>
        <taxon>Thermotaleaceae</taxon>
        <taxon>Anaerosolibacter</taxon>
    </lineage>
</organism>
<dbReference type="PANTHER" id="PTHR43792:SF9">
    <property type="entry name" value="RIBOSOMAL-PROTEIN-ALANINE ACETYLTRANSFERASE"/>
    <property type="match status" value="1"/>
</dbReference>
<accession>A0A841KXB6</accession>
<feature type="domain" description="N-acetyltransferase" evidence="1">
    <location>
        <begin position="17"/>
        <end position="174"/>
    </location>
</feature>
<keyword evidence="2" id="KW-0012">Acyltransferase</keyword>
<dbReference type="AlphaFoldDB" id="A0A841KXB6"/>
<dbReference type="EC" id="2.3.1.267" evidence="2"/>
<evidence type="ECO:0000313" key="3">
    <source>
        <dbReference type="Proteomes" id="UP000579281"/>
    </source>
</evidence>
<dbReference type="Pfam" id="PF13302">
    <property type="entry name" value="Acetyltransf_3"/>
    <property type="match status" value="1"/>
</dbReference>
<sequence>MNAKGINEFPELETSRLLLRKITSEDAKVLLNYWSDEDVIRYMNIESLTKIEFIHEMIDLLNNLYDNRQAIRWGIINKENNHLIGTCGYNSGLDENEHTGEIGYEIGKEYWGKGFMQEALKSVIDYGFQTMDLNRIEALVMLENIASIELLKKLGFKEEGVLREHGFYKNSFWDEYCFSLLKREWMI</sequence>
<dbReference type="RefSeq" id="WP_207727121.1">
    <property type="nucleotide sequence ID" value="NZ_JACHEN010000031.1"/>
</dbReference>
<dbReference type="InterPro" id="IPR016181">
    <property type="entry name" value="Acyl_CoA_acyltransferase"/>
</dbReference>
<name>A0A841KXB6_9FIRM</name>
<protein>
    <submittedName>
        <fullName evidence="2">Ribosomal-protein-alanine N-acetyltransferase</fullName>
        <ecNumber evidence="2">2.3.1.267</ecNumber>
    </submittedName>
</protein>
<gene>
    <name evidence="2" type="ORF">HNQ80_004140</name>
</gene>
<dbReference type="PROSITE" id="PS51186">
    <property type="entry name" value="GNAT"/>
    <property type="match status" value="1"/>
</dbReference>
<proteinExistence type="predicted"/>
<comment type="caution">
    <text evidence="2">The sequence shown here is derived from an EMBL/GenBank/DDBJ whole genome shotgun (WGS) entry which is preliminary data.</text>
</comment>
<reference evidence="2 3" key="1">
    <citation type="submission" date="2020-08" db="EMBL/GenBank/DDBJ databases">
        <title>Genomic Encyclopedia of Type Strains, Phase IV (KMG-IV): sequencing the most valuable type-strain genomes for metagenomic binning, comparative biology and taxonomic classification.</title>
        <authorList>
            <person name="Goeker M."/>
        </authorList>
    </citation>
    <scope>NUCLEOTIDE SEQUENCE [LARGE SCALE GENOMIC DNA]</scope>
    <source>
        <strain evidence="2 3">DSM 103526</strain>
    </source>
</reference>
<evidence type="ECO:0000259" key="1">
    <source>
        <dbReference type="PROSITE" id="PS51186"/>
    </source>
</evidence>
<dbReference type="PANTHER" id="PTHR43792">
    <property type="entry name" value="GNAT FAMILY, PUTATIVE (AFU_ORTHOLOGUE AFUA_3G00765)-RELATED-RELATED"/>
    <property type="match status" value="1"/>
</dbReference>
<keyword evidence="3" id="KW-1185">Reference proteome</keyword>
<evidence type="ECO:0000313" key="2">
    <source>
        <dbReference type="EMBL" id="MBB6218003.1"/>
    </source>
</evidence>